<protein>
    <submittedName>
        <fullName evidence="1">Uncharacterized protein</fullName>
    </submittedName>
</protein>
<dbReference type="PANTHER" id="PTHR45835:SF99">
    <property type="entry name" value="CHROMO DOMAIN-CONTAINING PROTEIN-RELATED"/>
    <property type="match status" value="1"/>
</dbReference>
<name>A0A6N2N590_SALVM</name>
<dbReference type="InterPro" id="IPR036397">
    <property type="entry name" value="RNaseH_sf"/>
</dbReference>
<dbReference type="SUPFAM" id="SSF53098">
    <property type="entry name" value="Ribonuclease H-like"/>
    <property type="match status" value="1"/>
</dbReference>
<dbReference type="Gene3D" id="3.30.420.10">
    <property type="entry name" value="Ribonuclease H-like superfamily/Ribonuclease H"/>
    <property type="match status" value="1"/>
</dbReference>
<dbReference type="SUPFAM" id="SSF56672">
    <property type="entry name" value="DNA/RNA polymerases"/>
    <property type="match status" value="1"/>
</dbReference>
<dbReference type="InterPro" id="IPR043502">
    <property type="entry name" value="DNA/RNA_pol_sf"/>
</dbReference>
<reference evidence="1" key="1">
    <citation type="submission" date="2019-03" db="EMBL/GenBank/DDBJ databases">
        <authorList>
            <person name="Mank J."/>
            <person name="Almeida P."/>
        </authorList>
    </citation>
    <scope>NUCLEOTIDE SEQUENCE</scope>
    <source>
        <strain evidence="1">78183</strain>
    </source>
</reference>
<dbReference type="InterPro" id="IPR012337">
    <property type="entry name" value="RNaseH-like_sf"/>
</dbReference>
<dbReference type="GO" id="GO:0003676">
    <property type="term" value="F:nucleic acid binding"/>
    <property type="evidence" value="ECO:0007669"/>
    <property type="project" value="InterPro"/>
</dbReference>
<gene>
    <name evidence="1" type="ORF">SVIM_LOCUS465772</name>
</gene>
<accession>A0A6N2N590</accession>
<dbReference type="Gene3D" id="3.30.70.270">
    <property type="match status" value="1"/>
</dbReference>
<dbReference type="EMBL" id="CAADRP010002142">
    <property type="protein sequence ID" value="VFU61931.1"/>
    <property type="molecule type" value="Genomic_DNA"/>
</dbReference>
<sequence length="442" mass="49695">MTGVNERLTSVNMSLEDRRGRHIHEMSKEPGTREPTFARNHLVSEHLVLILGFNDNGIVVMILNADSVVDITFYIPAVLVHSERREPTGGQENSTSRRVDMPPTEAFEGDADGCAEHIFRWCFYGIYGTGLAVRMAAGCVIDNLGSPDIWETLPKFQDVGVMPDVVTGTVIFHIGRNKTVRAVRPKADNILQNYGMIACGASQVANRVTISTPLEESMNTDDIYRGVKLRENKLYAKLDKCEFWLKEVIFLGHVISAEGIFVDPKKVWNVNQGIEKSFQVLSDGLIAMGKRIYLPNNEIFKDEREIAGIVSNCGICQQVKIEHQKPTGKLQLLSVSRMEMGEYLFGFCDRITQGKEGNDAIWVIMDRLTTDGQSERTIQTLEDLLRSCVLEIGGNWEDHFPLVEFTCNSSYQTTIGMAPFEALYGRKCRTSICWDEIGQRKL</sequence>
<dbReference type="AlphaFoldDB" id="A0A6N2N590"/>
<dbReference type="PANTHER" id="PTHR45835">
    <property type="entry name" value="YALI0A06105P"/>
    <property type="match status" value="1"/>
</dbReference>
<organism evidence="1">
    <name type="scientific">Salix viminalis</name>
    <name type="common">Common osier</name>
    <name type="synonym">Basket willow</name>
    <dbReference type="NCBI Taxonomy" id="40686"/>
    <lineage>
        <taxon>Eukaryota</taxon>
        <taxon>Viridiplantae</taxon>
        <taxon>Streptophyta</taxon>
        <taxon>Embryophyta</taxon>
        <taxon>Tracheophyta</taxon>
        <taxon>Spermatophyta</taxon>
        <taxon>Magnoliopsida</taxon>
        <taxon>eudicotyledons</taxon>
        <taxon>Gunneridae</taxon>
        <taxon>Pentapetalae</taxon>
        <taxon>rosids</taxon>
        <taxon>fabids</taxon>
        <taxon>Malpighiales</taxon>
        <taxon>Salicaceae</taxon>
        <taxon>Saliceae</taxon>
        <taxon>Salix</taxon>
    </lineage>
</organism>
<evidence type="ECO:0000313" key="1">
    <source>
        <dbReference type="EMBL" id="VFU61931.1"/>
    </source>
</evidence>
<proteinExistence type="predicted"/>
<dbReference type="InterPro" id="IPR043128">
    <property type="entry name" value="Rev_trsase/Diguanyl_cyclase"/>
</dbReference>